<gene>
    <name evidence="2" type="ORF">N5A56_005180</name>
</gene>
<name>A0ABT5S6X6_9FLAO</name>
<comment type="caution">
    <text evidence="2">The sequence shown here is derived from an EMBL/GenBank/DDBJ whole genome shotgun (WGS) entry which is preliminary data.</text>
</comment>
<feature type="signal peptide" evidence="1">
    <location>
        <begin position="1"/>
        <end position="21"/>
    </location>
</feature>
<organism evidence="2 3">
    <name type="scientific">Polaribacter ponticola</name>
    <dbReference type="NCBI Taxonomy" id="2978475"/>
    <lineage>
        <taxon>Bacteria</taxon>
        <taxon>Pseudomonadati</taxon>
        <taxon>Bacteroidota</taxon>
        <taxon>Flavobacteriia</taxon>
        <taxon>Flavobacteriales</taxon>
        <taxon>Flavobacteriaceae</taxon>
    </lineage>
</organism>
<accession>A0ABT5S6X6</accession>
<evidence type="ECO:0008006" key="4">
    <source>
        <dbReference type="Google" id="ProtNLM"/>
    </source>
</evidence>
<evidence type="ECO:0000313" key="2">
    <source>
        <dbReference type="EMBL" id="MDD7913850.1"/>
    </source>
</evidence>
<keyword evidence="3" id="KW-1185">Reference proteome</keyword>
<dbReference type="Proteomes" id="UP001151478">
    <property type="component" value="Unassembled WGS sequence"/>
</dbReference>
<dbReference type="PROSITE" id="PS51257">
    <property type="entry name" value="PROKAR_LIPOPROTEIN"/>
    <property type="match status" value="1"/>
</dbReference>
<proteinExistence type="predicted"/>
<protein>
    <recommendedName>
        <fullName evidence="4">Lipoprotein</fullName>
    </recommendedName>
</protein>
<dbReference type="RefSeq" id="WP_265724529.1">
    <property type="nucleotide sequence ID" value="NZ_JAOSLC020000003.1"/>
</dbReference>
<evidence type="ECO:0000256" key="1">
    <source>
        <dbReference type="SAM" id="SignalP"/>
    </source>
</evidence>
<reference evidence="2" key="1">
    <citation type="submission" date="2023-02" db="EMBL/GenBank/DDBJ databases">
        <title>Polaribacter ponticola sp. nov., isolated from seawater.</title>
        <authorList>
            <person name="Baek J.H."/>
            <person name="Kim J.M."/>
            <person name="Choi D.G."/>
            <person name="Jeon C.O."/>
        </authorList>
    </citation>
    <scope>NUCLEOTIDE SEQUENCE</scope>
    <source>
        <strain evidence="2">MSW5</strain>
    </source>
</reference>
<keyword evidence="1" id="KW-0732">Signal</keyword>
<feature type="chain" id="PRO_5047255916" description="Lipoprotein" evidence="1">
    <location>
        <begin position="22"/>
        <end position="395"/>
    </location>
</feature>
<sequence>MKKQLLVILSFLFFISCSSIKNTQEAISNGNYDSAMNIAIENLKKNKTKKGNQPYILMLEDAFAKAVSKDEAKIAFLKKENNPESLETIFGLYTSLKNRQEWLKPLLPLPILKENRNAIFKLNNYDDEIIASKNELSNHLYNNAKQLIEADNKLDYRNAYADLDYIEKINPNYKEVRNLMDVAHSRGIDFVFVSMKNQTEKVIPKRLEEDLLNFDTYGLNDLWTVYHGVKDSKISYDFGLELNLRDIQVSPEQIREREIIKEKQVKDGFKYLLDDKGNQVLDKDGEKIKVDKFVKVRCQLYEFTQLKTAKVIGQVKYVDFNTKQTIETYPIESEFAFQHVYASFKGDKRALEQSYLDLTRLRVASFPSNEQMIYDAGQDLKQHLKHIINRNKFRN</sequence>
<dbReference type="EMBL" id="JAOSLC020000003">
    <property type="protein sequence ID" value="MDD7913850.1"/>
    <property type="molecule type" value="Genomic_DNA"/>
</dbReference>
<evidence type="ECO:0000313" key="3">
    <source>
        <dbReference type="Proteomes" id="UP001151478"/>
    </source>
</evidence>